<sequence length="196" mass="21949">MGDSVSTRILSEYDKALANAYLQYLNEIKQAGRNDKGEMDPLLMIGGSMLLDIKRAVGRLGAAVAAASKRAKRELIFSALEDAKERGHDISPTVALHAAQRLLGRGVSMRSATARFGIPRRTAADKSPTTATDLTALEARLQARLDQLDMHMQDTRKSHQLQWQVSEERRLLIEEWRIVMLWVTGEKVIELQNQKI</sequence>
<dbReference type="AlphaFoldDB" id="A0A4V3GSQ2"/>
<protein>
    <submittedName>
        <fullName evidence="1">Uncharacterized protein</fullName>
    </submittedName>
</protein>
<proteinExistence type="predicted"/>
<evidence type="ECO:0000313" key="1">
    <source>
        <dbReference type="EMBL" id="TDX23713.1"/>
    </source>
</evidence>
<reference evidence="1 2" key="1">
    <citation type="submission" date="2019-03" db="EMBL/GenBank/DDBJ databases">
        <title>Freshwater and sediment microbial communities from various areas in North America, analyzing microbe dynamics in response to fracking.</title>
        <authorList>
            <person name="Lamendella R."/>
        </authorList>
    </citation>
    <scope>NUCLEOTIDE SEQUENCE [LARGE SCALE GENOMIC DNA]</scope>
    <source>
        <strain evidence="1 2">6_TX</strain>
    </source>
</reference>
<gene>
    <name evidence="1" type="ORF">DFO67_12430</name>
</gene>
<comment type="caution">
    <text evidence="1">The sequence shown here is derived from an EMBL/GenBank/DDBJ whole genome shotgun (WGS) entry which is preliminary data.</text>
</comment>
<accession>A0A4V3GSQ2</accession>
<dbReference type="RefSeq" id="WP_134020594.1">
    <property type="nucleotide sequence ID" value="NZ_SOEC01000024.1"/>
</dbReference>
<evidence type="ECO:0000313" key="2">
    <source>
        <dbReference type="Proteomes" id="UP000294489"/>
    </source>
</evidence>
<dbReference type="Proteomes" id="UP000294489">
    <property type="component" value="Unassembled WGS sequence"/>
</dbReference>
<dbReference type="OrthoDB" id="6873366at2"/>
<name>A0A4V3GSQ2_9GAMM</name>
<organism evidence="1 2">
    <name type="scientific">Modicisalibacter xianhensis</name>
    <dbReference type="NCBI Taxonomy" id="442341"/>
    <lineage>
        <taxon>Bacteria</taxon>
        <taxon>Pseudomonadati</taxon>
        <taxon>Pseudomonadota</taxon>
        <taxon>Gammaproteobacteria</taxon>
        <taxon>Oceanospirillales</taxon>
        <taxon>Halomonadaceae</taxon>
        <taxon>Modicisalibacter</taxon>
    </lineage>
</organism>
<dbReference type="EMBL" id="SOEC01000024">
    <property type="protein sequence ID" value="TDX23713.1"/>
    <property type="molecule type" value="Genomic_DNA"/>
</dbReference>